<dbReference type="GO" id="GO:0005506">
    <property type="term" value="F:iron ion binding"/>
    <property type="evidence" value="ECO:0007669"/>
    <property type="project" value="InterPro"/>
</dbReference>
<comment type="subcellular location">
    <subcellularLocation>
        <location evidence="2">Membrane</location>
    </subcellularLocation>
</comment>
<evidence type="ECO:0008006" key="15">
    <source>
        <dbReference type="Google" id="ProtNLM"/>
    </source>
</evidence>
<comment type="pathway">
    <text evidence="3">Secondary metabolite biosynthesis; terpenoid biosynthesis.</text>
</comment>
<keyword evidence="7" id="KW-0479">Metal-binding</keyword>
<evidence type="ECO:0000256" key="12">
    <source>
        <dbReference type="ARBA" id="ARBA00023136"/>
    </source>
</evidence>
<dbReference type="PRINTS" id="PR00385">
    <property type="entry name" value="P450"/>
</dbReference>
<evidence type="ECO:0000256" key="4">
    <source>
        <dbReference type="ARBA" id="ARBA00010617"/>
    </source>
</evidence>
<evidence type="ECO:0000256" key="5">
    <source>
        <dbReference type="ARBA" id="ARBA00022617"/>
    </source>
</evidence>
<evidence type="ECO:0000256" key="3">
    <source>
        <dbReference type="ARBA" id="ARBA00004721"/>
    </source>
</evidence>
<evidence type="ECO:0000256" key="2">
    <source>
        <dbReference type="ARBA" id="ARBA00004370"/>
    </source>
</evidence>
<evidence type="ECO:0000256" key="8">
    <source>
        <dbReference type="ARBA" id="ARBA00022989"/>
    </source>
</evidence>
<evidence type="ECO:0000256" key="11">
    <source>
        <dbReference type="ARBA" id="ARBA00023033"/>
    </source>
</evidence>
<evidence type="ECO:0000313" key="13">
    <source>
        <dbReference type="EMBL" id="RXW19338.1"/>
    </source>
</evidence>
<evidence type="ECO:0000256" key="1">
    <source>
        <dbReference type="ARBA" id="ARBA00001971"/>
    </source>
</evidence>
<proteinExistence type="inferred from homology"/>
<dbReference type="Gene3D" id="1.10.630.10">
    <property type="entry name" value="Cytochrome P450"/>
    <property type="match status" value="1"/>
</dbReference>
<dbReference type="GO" id="GO:0020037">
    <property type="term" value="F:heme binding"/>
    <property type="evidence" value="ECO:0007669"/>
    <property type="project" value="InterPro"/>
</dbReference>
<comment type="caution">
    <text evidence="13">The sequence shown here is derived from an EMBL/GenBank/DDBJ whole genome shotgun (WGS) entry which is preliminary data.</text>
</comment>
<evidence type="ECO:0000313" key="14">
    <source>
        <dbReference type="Proteomes" id="UP000290288"/>
    </source>
</evidence>
<dbReference type="InterPro" id="IPR050121">
    <property type="entry name" value="Cytochrome_P450_monoxygenase"/>
</dbReference>
<protein>
    <recommendedName>
        <fullName evidence="15">Cytochrome P450</fullName>
    </recommendedName>
</protein>
<evidence type="ECO:0000256" key="6">
    <source>
        <dbReference type="ARBA" id="ARBA00022692"/>
    </source>
</evidence>
<evidence type="ECO:0000256" key="10">
    <source>
        <dbReference type="ARBA" id="ARBA00023004"/>
    </source>
</evidence>
<gene>
    <name evidence="13" type="ORF">EST38_g6508</name>
</gene>
<name>A0A4V1Q3P8_9AGAR</name>
<dbReference type="OrthoDB" id="1470350at2759"/>
<sequence>MEIFEKSLSDPSFSLSGHLPALQELRVEYAPTPNTAQHHPIFHQTYGPLIQESLRGISRNLRVLSLSIPLESYQYKAFDFTQPLPALEQLEIKVFTIYLTTDWEEVLESTLAPLVNVHSTTLRSLSITFEPRFSYKDRYFYKSHRFFRALGNIPRLLALKLQLQMTGPQQTELAGLCQFIRAHSSTLTTLHLSLFNSIHYRYNDDCWEPEDSVITELFIPQTLFSHDLFTKVLPSCRMVTDFKFQTLFETSLERTPGPFVTWFPSLKWAENLVTLALPYNRLLLTDFIDIILAVDLPVLQNLEAHFPVLTTLLFDILEPRLQRLRRFKIRVAQIEPKVDGDNTQSLAAFFVTRYVYRWLTRISLSDLRGPPSRSWLAGNIIDLFSDTTGMLGARWASEYGTVMKLHPQIGTSDAILLSDPVALRYIFQSDRAEKFIRAPEWYAMADFLFGVAVGTVEGDEHKRHRKGIQPAFGVPETRALFPIFESFAQKLCEKLDSVLTAESSDHTVLNAADWLSNTALDTFGAVAFDHQFGALDGSPTELAAAAPSVILETFGSMTVAQAAFVSLLQYIPMSLIRWILDKAPSDGLEHVRKTNAISTRIILQFIDERRSMGAGRKNDILSNILKAGSSEDPALRLTDQEIVSQLRFLLIAGHETSANTLSWALWELCNQPSLQSELRREIREARERKGGNELSHQDLQALPFLNAVIKETLRFAPVLPNIFRQNVEDDVLPLSQPVILKSGQVTSKVPIPKGTKIYISVSGYNMNPAVWGDDAHTFNPQRWLNQDTEQSNTLGMYANLATLASSPHAALFVARYVYRWVTRISLSDLRWPSSKPWLAGNIIDLFEDTTGMLGARWQSEYGTAMKLHPQIGTSDAILISDPAALRYIFHSDRAEKFVRAPNGTPWVTSWLDKLLVQLKVTSTRGTGKYVYLFAEGT</sequence>
<dbReference type="GO" id="GO:0004497">
    <property type="term" value="F:monooxygenase activity"/>
    <property type="evidence" value="ECO:0007669"/>
    <property type="project" value="UniProtKB-KW"/>
</dbReference>
<dbReference type="Proteomes" id="UP000290288">
    <property type="component" value="Unassembled WGS sequence"/>
</dbReference>
<evidence type="ECO:0000256" key="9">
    <source>
        <dbReference type="ARBA" id="ARBA00023002"/>
    </source>
</evidence>
<comment type="similarity">
    <text evidence="4">Belongs to the cytochrome P450 family.</text>
</comment>
<dbReference type="InterPro" id="IPR036396">
    <property type="entry name" value="Cyt_P450_sf"/>
</dbReference>
<dbReference type="GO" id="GO:0016020">
    <property type="term" value="C:membrane"/>
    <property type="evidence" value="ECO:0007669"/>
    <property type="project" value="UniProtKB-SubCell"/>
</dbReference>
<keyword evidence="6" id="KW-0812">Transmembrane</keyword>
<keyword evidence="14" id="KW-1185">Reference proteome</keyword>
<keyword evidence="11" id="KW-0503">Monooxygenase</keyword>
<dbReference type="SUPFAM" id="SSF48264">
    <property type="entry name" value="Cytochrome P450"/>
    <property type="match status" value="1"/>
</dbReference>
<reference evidence="13 14" key="1">
    <citation type="submission" date="2019-01" db="EMBL/GenBank/DDBJ databases">
        <title>Draft genome sequence of Psathyrella aberdarensis IHI B618.</title>
        <authorList>
            <person name="Buettner E."/>
            <person name="Kellner H."/>
        </authorList>
    </citation>
    <scope>NUCLEOTIDE SEQUENCE [LARGE SCALE GENOMIC DNA]</scope>
    <source>
        <strain evidence="13 14">IHI B618</strain>
    </source>
</reference>
<keyword evidence="12" id="KW-0472">Membrane</keyword>
<dbReference type="InterPro" id="IPR001128">
    <property type="entry name" value="Cyt_P450"/>
</dbReference>
<dbReference type="PANTHER" id="PTHR24305">
    <property type="entry name" value="CYTOCHROME P450"/>
    <property type="match status" value="1"/>
</dbReference>
<dbReference type="PANTHER" id="PTHR24305:SF166">
    <property type="entry name" value="CYTOCHROME P450 12A4, MITOCHONDRIAL-RELATED"/>
    <property type="match status" value="1"/>
</dbReference>
<keyword evidence="10" id="KW-0408">Iron</keyword>
<comment type="cofactor">
    <cofactor evidence="1">
        <name>heme</name>
        <dbReference type="ChEBI" id="CHEBI:30413"/>
    </cofactor>
</comment>
<dbReference type="Pfam" id="PF00067">
    <property type="entry name" value="p450"/>
    <property type="match status" value="1"/>
</dbReference>
<keyword evidence="9" id="KW-0560">Oxidoreductase</keyword>
<accession>A0A4V1Q3P8</accession>
<keyword evidence="5" id="KW-0349">Heme</keyword>
<evidence type="ECO:0000256" key="7">
    <source>
        <dbReference type="ARBA" id="ARBA00022723"/>
    </source>
</evidence>
<dbReference type="GO" id="GO:0016705">
    <property type="term" value="F:oxidoreductase activity, acting on paired donors, with incorporation or reduction of molecular oxygen"/>
    <property type="evidence" value="ECO:0007669"/>
    <property type="project" value="InterPro"/>
</dbReference>
<keyword evidence="8" id="KW-1133">Transmembrane helix</keyword>
<dbReference type="AlphaFoldDB" id="A0A4V1Q3P8"/>
<dbReference type="STRING" id="2316362.A0A4V1Q3P8"/>
<organism evidence="13 14">
    <name type="scientific">Candolleomyces aberdarensis</name>
    <dbReference type="NCBI Taxonomy" id="2316362"/>
    <lineage>
        <taxon>Eukaryota</taxon>
        <taxon>Fungi</taxon>
        <taxon>Dikarya</taxon>
        <taxon>Basidiomycota</taxon>
        <taxon>Agaricomycotina</taxon>
        <taxon>Agaricomycetes</taxon>
        <taxon>Agaricomycetidae</taxon>
        <taxon>Agaricales</taxon>
        <taxon>Agaricineae</taxon>
        <taxon>Psathyrellaceae</taxon>
        <taxon>Candolleomyces</taxon>
    </lineage>
</organism>
<dbReference type="EMBL" id="SDEE01000207">
    <property type="protein sequence ID" value="RXW19338.1"/>
    <property type="molecule type" value="Genomic_DNA"/>
</dbReference>